<evidence type="ECO:0000256" key="3">
    <source>
        <dbReference type="ARBA" id="ARBA00005638"/>
    </source>
</evidence>
<dbReference type="Pfam" id="PF03900">
    <property type="entry name" value="Porphobil_deamC"/>
    <property type="match status" value="1"/>
</dbReference>
<dbReference type="Proteomes" id="UP000237351">
    <property type="component" value="Chromosome"/>
</dbReference>
<feature type="modified residue" description="S-(dipyrrolylmethanemethyl)cysteine" evidence="8">
    <location>
        <position position="246"/>
    </location>
</feature>
<organism evidence="11 12">
    <name type="scientific">Candidatus Nucleicultrix amoebiphila FS5</name>
    <dbReference type="NCBI Taxonomy" id="1414854"/>
    <lineage>
        <taxon>Bacteria</taxon>
        <taxon>Pseudomonadati</taxon>
        <taxon>Pseudomonadota</taxon>
        <taxon>Alphaproteobacteria</taxon>
        <taxon>Holosporales</taxon>
        <taxon>Candidatus Nucleicultricaceae</taxon>
        <taxon>Candidatus Nucleicultrix</taxon>
    </lineage>
</organism>
<keyword evidence="5 8" id="KW-0808">Transferase</keyword>
<protein>
    <recommendedName>
        <fullName evidence="8">Porphobilinogen deaminase</fullName>
        <shortName evidence="8">PBG</shortName>
        <ecNumber evidence="8">2.5.1.61</ecNumber>
    </recommendedName>
    <alternativeName>
        <fullName evidence="8">Hydroxymethylbilane synthase</fullName>
        <shortName evidence="8">HMBS</shortName>
    </alternativeName>
    <alternativeName>
        <fullName evidence="8">Pre-uroporphyrinogen synthase</fullName>
    </alternativeName>
</protein>
<gene>
    <name evidence="8" type="primary">hemC</name>
    <name evidence="11" type="ORF">GQ61_03215</name>
</gene>
<dbReference type="Gene3D" id="3.40.190.10">
    <property type="entry name" value="Periplasmic binding protein-like II"/>
    <property type="match status" value="2"/>
</dbReference>
<keyword evidence="12" id="KW-1185">Reference proteome</keyword>
<dbReference type="KEGG" id="naf:GQ61_03215"/>
<comment type="subunit">
    <text evidence="4 8">Monomer.</text>
</comment>
<evidence type="ECO:0000256" key="1">
    <source>
        <dbReference type="ARBA" id="ARBA00002869"/>
    </source>
</evidence>
<dbReference type="AlphaFoldDB" id="A0A1W6N3Q7"/>
<evidence type="ECO:0000259" key="10">
    <source>
        <dbReference type="Pfam" id="PF03900"/>
    </source>
</evidence>
<accession>A0A1W6N3Q7</accession>
<evidence type="ECO:0000256" key="2">
    <source>
        <dbReference type="ARBA" id="ARBA00004735"/>
    </source>
</evidence>
<dbReference type="InterPro" id="IPR022417">
    <property type="entry name" value="Porphobilin_deaminase_N"/>
</dbReference>
<dbReference type="FunFam" id="3.40.190.10:FF:000005">
    <property type="entry name" value="Porphobilinogen deaminase"/>
    <property type="match status" value="1"/>
</dbReference>
<dbReference type="InterPro" id="IPR000860">
    <property type="entry name" value="HemC"/>
</dbReference>
<dbReference type="SUPFAM" id="SSF53850">
    <property type="entry name" value="Periplasmic binding protein-like II"/>
    <property type="match status" value="1"/>
</dbReference>
<comment type="miscellaneous">
    <text evidence="8">The porphobilinogen subunits are added to the dipyrromethane group.</text>
</comment>
<dbReference type="RefSeq" id="WP_085783906.1">
    <property type="nucleotide sequence ID" value="NZ_CP008743.1"/>
</dbReference>
<dbReference type="NCBIfam" id="TIGR00212">
    <property type="entry name" value="hemC"/>
    <property type="match status" value="1"/>
</dbReference>
<dbReference type="HAMAP" id="MF_00260">
    <property type="entry name" value="Porphobil_deam"/>
    <property type="match status" value="1"/>
</dbReference>
<evidence type="ECO:0000256" key="5">
    <source>
        <dbReference type="ARBA" id="ARBA00022679"/>
    </source>
</evidence>
<dbReference type="OrthoDB" id="9810298at2"/>
<evidence type="ECO:0000256" key="4">
    <source>
        <dbReference type="ARBA" id="ARBA00011245"/>
    </source>
</evidence>
<dbReference type="UniPathway" id="UPA00251">
    <property type="reaction ID" value="UER00319"/>
</dbReference>
<dbReference type="Pfam" id="PF01379">
    <property type="entry name" value="Porphobil_deam"/>
    <property type="match status" value="1"/>
</dbReference>
<evidence type="ECO:0000313" key="11">
    <source>
        <dbReference type="EMBL" id="ARN84495.1"/>
    </source>
</evidence>
<evidence type="ECO:0000313" key="12">
    <source>
        <dbReference type="Proteomes" id="UP000237351"/>
    </source>
</evidence>
<dbReference type="EMBL" id="CP008743">
    <property type="protein sequence ID" value="ARN84495.1"/>
    <property type="molecule type" value="Genomic_DNA"/>
</dbReference>
<comment type="catalytic activity">
    <reaction evidence="7 8">
        <text>4 porphobilinogen + H2O = hydroxymethylbilane + 4 NH4(+)</text>
        <dbReference type="Rhea" id="RHEA:13185"/>
        <dbReference type="ChEBI" id="CHEBI:15377"/>
        <dbReference type="ChEBI" id="CHEBI:28938"/>
        <dbReference type="ChEBI" id="CHEBI:57845"/>
        <dbReference type="ChEBI" id="CHEBI:58126"/>
        <dbReference type="EC" id="2.5.1.61"/>
    </reaction>
</comment>
<evidence type="ECO:0000256" key="6">
    <source>
        <dbReference type="ARBA" id="ARBA00023244"/>
    </source>
</evidence>
<feature type="domain" description="Porphobilinogen deaminase N-terminal" evidence="9">
    <location>
        <begin position="5"/>
        <end position="215"/>
    </location>
</feature>
<dbReference type="EC" id="2.5.1.61" evidence="8"/>
<dbReference type="InterPro" id="IPR022418">
    <property type="entry name" value="Porphobilinogen_deaminase_C"/>
</dbReference>
<proteinExistence type="inferred from homology"/>
<dbReference type="SUPFAM" id="SSF54782">
    <property type="entry name" value="Porphobilinogen deaminase (hydroxymethylbilane synthase), C-terminal domain"/>
    <property type="match status" value="1"/>
</dbReference>
<dbReference type="PANTHER" id="PTHR11557">
    <property type="entry name" value="PORPHOBILINOGEN DEAMINASE"/>
    <property type="match status" value="1"/>
</dbReference>
<evidence type="ECO:0000256" key="7">
    <source>
        <dbReference type="ARBA" id="ARBA00048169"/>
    </source>
</evidence>
<dbReference type="GO" id="GO:0006782">
    <property type="term" value="P:protoporphyrinogen IX biosynthetic process"/>
    <property type="evidence" value="ECO:0007669"/>
    <property type="project" value="UniProtKB-UniRule"/>
</dbReference>
<feature type="domain" description="Porphobilinogen deaminase C-terminal" evidence="10">
    <location>
        <begin position="230"/>
        <end position="299"/>
    </location>
</feature>
<dbReference type="InterPro" id="IPR036803">
    <property type="entry name" value="Porphobilinogen_deaminase_C_sf"/>
</dbReference>
<dbReference type="PIRSF" id="PIRSF001438">
    <property type="entry name" value="4pyrrol_synth_OHMeBilane_synth"/>
    <property type="match status" value="1"/>
</dbReference>
<dbReference type="GO" id="GO:0004418">
    <property type="term" value="F:hydroxymethylbilane synthase activity"/>
    <property type="evidence" value="ECO:0007669"/>
    <property type="project" value="UniProtKB-UniRule"/>
</dbReference>
<dbReference type="Gene3D" id="3.30.160.40">
    <property type="entry name" value="Porphobilinogen deaminase, C-terminal domain"/>
    <property type="match status" value="1"/>
</dbReference>
<dbReference type="PRINTS" id="PR00151">
    <property type="entry name" value="PORPHBDMNASE"/>
</dbReference>
<comment type="cofactor">
    <cofactor evidence="8">
        <name>dipyrromethane</name>
        <dbReference type="ChEBI" id="CHEBI:60342"/>
    </cofactor>
    <text evidence="8">Binds 1 dipyrromethane group covalently.</text>
</comment>
<keyword evidence="6 8" id="KW-0627">Porphyrin biosynthesis</keyword>
<reference evidence="11 12" key="1">
    <citation type="submission" date="2014-06" db="EMBL/GenBank/DDBJ databases">
        <title>The genome of the endonuclear symbiont Nucleicultrix amoebiphila.</title>
        <authorList>
            <person name="Schulz F."/>
            <person name="Horn M."/>
        </authorList>
    </citation>
    <scope>NUCLEOTIDE SEQUENCE [LARGE SCALE GENOMIC DNA]</scope>
    <source>
        <strain evidence="11 12">FS5</strain>
    </source>
</reference>
<dbReference type="STRING" id="1414854.GQ61_03215"/>
<name>A0A1W6N3Q7_9PROT</name>
<dbReference type="PANTHER" id="PTHR11557:SF0">
    <property type="entry name" value="PORPHOBILINOGEN DEAMINASE"/>
    <property type="match status" value="1"/>
</dbReference>
<evidence type="ECO:0000256" key="8">
    <source>
        <dbReference type="HAMAP-Rule" id="MF_00260"/>
    </source>
</evidence>
<comment type="similarity">
    <text evidence="3 8">Belongs to the HMBS family.</text>
</comment>
<dbReference type="GO" id="GO:0005737">
    <property type="term" value="C:cytoplasm"/>
    <property type="evidence" value="ECO:0007669"/>
    <property type="project" value="UniProtKB-UniRule"/>
</dbReference>
<comment type="pathway">
    <text evidence="2">Porphyrin-containing compound metabolism; protoporphyrin-IX biosynthesis; coproporphyrinogen-III from 5-aminolevulinate: step 2/4.</text>
</comment>
<evidence type="ECO:0000259" key="9">
    <source>
        <dbReference type="Pfam" id="PF01379"/>
    </source>
</evidence>
<sequence>MRKRLRLGSRASILAQRQADLVKDLLNSHGHHHFQDFLEIEIVLFKTSGDLIQNGNLQEYGGKGLFTKEIEEALSQGEIDLAVHSMKDVASVVPEGLIFPCFLPREDPHDVFISKTGVRFDDLPQGAILGTSSLRRKLQALHRRPDLNVVSFRGNVDTRLRKVREGLVDGTFLALAGLRRLGLQETIVETLSPKIMLPAMTQGVIGIQCQENNIELYNFLRGLTHHPTEICVRAERAFAKTVSGTCNTPIAGFAEIKGEKLILEALIISLDGQKIERRILEGSFEDAEKMGIEIGEQLKPILEGWMTCVSS</sequence>
<comment type="function">
    <text evidence="1 8">Tetrapolymerization of the monopyrrole PBG into the hydroxymethylbilane pre-uroporphyrinogen in several discrete steps.</text>
</comment>